<dbReference type="GO" id="GO:0043682">
    <property type="term" value="F:P-type divalent copper transporter activity"/>
    <property type="evidence" value="ECO:0007669"/>
    <property type="project" value="TreeGrafter"/>
</dbReference>
<dbReference type="GO" id="GO:0005507">
    <property type="term" value="F:copper ion binding"/>
    <property type="evidence" value="ECO:0007669"/>
    <property type="project" value="TreeGrafter"/>
</dbReference>
<dbReference type="InterPro" id="IPR017969">
    <property type="entry name" value="Heavy-metal-associated_CS"/>
</dbReference>
<dbReference type="SUPFAM" id="SSF55008">
    <property type="entry name" value="HMA, heavy metal-associated domain"/>
    <property type="match status" value="1"/>
</dbReference>
<keyword evidence="9" id="KW-0187">Copper transport</keyword>
<dbReference type="PRINTS" id="PR00119">
    <property type="entry name" value="CATATPASE"/>
</dbReference>
<dbReference type="Proteomes" id="UP000824246">
    <property type="component" value="Unassembled WGS sequence"/>
</dbReference>
<dbReference type="GO" id="GO:0005886">
    <property type="term" value="C:plasma membrane"/>
    <property type="evidence" value="ECO:0007669"/>
    <property type="project" value="UniProtKB-SubCell"/>
</dbReference>
<dbReference type="InterPro" id="IPR001757">
    <property type="entry name" value="P_typ_ATPase"/>
</dbReference>
<evidence type="ECO:0000256" key="14">
    <source>
        <dbReference type="ARBA" id="ARBA00023065"/>
    </source>
</evidence>
<feature type="transmembrane region" description="Helical" evidence="18">
    <location>
        <begin position="163"/>
        <end position="186"/>
    </location>
</feature>
<dbReference type="EC" id="7.2.2.8" evidence="3"/>
<evidence type="ECO:0000256" key="13">
    <source>
        <dbReference type="ARBA" id="ARBA00023008"/>
    </source>
</evidence>
<dbReference type="PROSITE" id="PS00154">
    <property type="entry name" value="ATPASE_E1_E2"/>
    <property type="match status" value="1"/>
</dbReference>
<dbReference type="FunFam" id="2.70.150.10:FF:000020">
    <property type="entry name" value="Copper-exporting P-type ATPase A"/>
    <property type="match status" value="1"/>
</dbReference>
<evidence type="ECO:0000256" key="17">
    <source>
        <dbReference type="ARBA" id="ARBA00049289"/>
    </source>
</evidence>
<evidence type="ECO:0000256" key="5">
    <source>
        <dbReference type="ARBA" id="ARBA00022475"/>
    </source>
</evidence>
<dbReference type="FunFam" id="3.40.50.1000:FF:000144">
    <property type="entry name" value="copper-transporting ATPase 1 isoform X2"/>
    <property type="match status" value="1"/>
</dbReference>
<keyword evidence="10 18" id="KW-0067">ATP-binding</keyword>
<accession>A0A9D1VQC0</accession>
<keyword evidence="12 18" id="KW-1133">Transmembrane helix</keyword>
<dbReference type="InterPro" id="IPR023299">
    <property type="entry name" value="ATPase_P-typ_cyto_dom_N"/>
</dbReference>
<dbReference type="GO" id="GO:0140581">
    <property type="term" value="F:P-type monovalent copper transporter activity"/>
    <property type="evidence" value="ECO:0007669"/>
    <property type="project" value="UniProtKB-EC"/>
</dbReference>
<feature type="transmembrane region" description="Helical" evidence="18">
    <location>
        <begin position="380"/>
        <end position="403"/>
    </location>
</feature>
<organism evidence="20 21">
    <name type="scientific">Candidatus Barnesiella excrementipullorum</name>
    <dbReference type="NCBI Taxonomy" id="2838479"/>
    <lineage>
        <taxon>Bacteria</taxon>
        <taxon>Pseudomonadati</taxon>
        <taxon>Bacteroidota</taxon>
        <taxon>Bacteroidia</taxon>
        <taxon>Bacteroidales</taxon>
        <taxon>Barnesiellaceae</taxon>
        <taxon>Barnesiella</taxon>
    </lineage>
</organism>
<keyword evidence="5 18" id="KW-1003">Cell membrane</keyword>
<keyword evidence="7 18" id="KW-0479">Metal-binding</keyword>
<keyword evidence="15 18" id="KW-0472">Membrane</keyword>
<dbReference type="InterPro" id="IPR023298">
    <property type="entry name" value="ATPase_P-typ_TM_dom_sf"/>
</dbReference>
<evidence type="ECO:0000256" key="2">
    <source>
        <dbReference type="ARBA" id="ARBA00006024"/>
    </source>
</evidence>
<comment type="subcellular location">
    <subcellularLocation>
        <location evidence="1">Cell membrane</location>
        <topology evidence="1">Multi-pass membrane protein</topology>
    </subcellularLocation>
</comment>
<dbReference type="NCBIfam" id="TIGR01494">
    <property type="entry name" value="ATPase_P-type"/>
    <property type="match status" value="1"/>
</dbReference>
<dbReference type="GO" id="GO:0055070">
    <property type="term" value="P:copper ion homeostasis"/>
    <property type="evidence" value="ECO:0007669"/>
    <property type="project" value="TreeGrafter"/>
</dbReference>
<dbReference type="InterPro" id="IPR036163">
    <property type="entry name" value="HMA_dom_sf"/>
</dbReference>
<dbReference type="FunFam" id="3.30.70.100:FF:000001">
    <property type="entry name" value="ATPase copper transporting beta"/>
    <property type="match status" value="1"/>
</dbReference>
<evidence type="ECO:0000256" key="1">
    <source>
        <dbReference type="ARBA" id="ARBA00004651"/>
    </source>
</evidence>
<dbReference type="PROSITE" id="PS50846">
    <property type="entry name" value="HMA_2"/>
    <property type="match status" value="1"/>
</dbReference>
<comment type="similarity">
    <text evidence="2 18">Belongs to the cation transport ATPase (P-type) (TC 3.A.3) family. Type IB subfamily.</text>
</comment>
<evidence type="ECO:0000256" key="10">
    <source>
        <dbReference type="ARBA" id="ARBA00022840"/>
    </source>
</evidence>
<dbReference type="SUPFAM" id="SSF81665">
    <property type="entry name" value="Calcium ATPase, transmembrane domain M"/>
    <property type="match status" value="1"/>
</dbReference>
<dbReference type="CDD" id="cd00371">
    <property type="entry name" value="HMA"/>
    <property type="match status" value="1"/>
</dbReference>
<dbReference type="Pfam" id="PF00702">
    <property type="entry name" value="Hydrolase"/>
    <property type="match status" value="1"/>
</dbReference>
<dbReference type="GO" id="GO:0016887">
    <property type="term" value="F:ATP hydrolysis activity"/>
    <property type="evidence" value="ECO:0007669"/>
    <property type="project" value="InterPro"/>
</dbReference>
<keyword evidence="4" id="KW-0813">Transport</keyword>
<dbReference type="InterPro" id="IPR008250">
    <property type="entry name" value="ATPase_P-typ_transduc_dom_A_sf"/>
</dbReference>
<dbReference type="Gene3D" id="3.40.50.1000">
    <property type="entry name" value="HAD superfamily/HAD-like"/>
    <property type="match status" value="1"/>
</dbReference>
<dbReference type="PROSITE" id="PS01047">
    <property type="entry name" value="HMA_1"/>
    <property type="match status" value="1"/>
</dbReference>
<evidence type="ECO:0000313" key="20">
    <source>
        <dbReference type="EMBL" id="HIX44625.1"/>
    </source>
</evidence>
<dbReference type="SUPFAM" id="SSF81653">
    <property type="entry name" value="Calcium ATPase, transduction domain A"/>
    <property type="match status" value="1"/>
</dbReference>
<evidence type="ECO:0000256" key="9">
    <source>
        <dbReference type="ARBA" id="ARBA00022796"/>
    </source>
</evidence>
<reference evidence="20" key="2">
    <citation type="submission" date="2021-04" db="EMBL/GenBank/DDBJ databases">
        <authorList>
            <person name="Gilroy R."/>
        </authorList>
    </citation>
    <scope>NUCLEOTIDE SEQUENCE</scope>
    <source>
        <strain evidence="20">ChiHjej12B11-16260</strain>
    </source>
</reference>
<name>A0A9D1VQC0_9BACT</name>
<evidence type="ECO:0000256" key="15">
    <source>
        <dbReference type="ARBA" id="ARBA00023136"/>
    </source>
</evidence>
<dbReference type="PANTHER" id="PTHR43520">
    <property type="entry name" value="ATP7, ISOFORM B"/>
    <property type="match status" value="1"/>
</dbReference>
<dbReference type="CDD" id="cd02094">
    <property type="entry name" value="P-type_ATPase_Cu-like"/>
    <property type="match status" value="1"/>
</dbReference>
<dbReference type="NCBIfam" id="TIGR01511">
    <property type="entry name" value="ATPase-IB1_Cu"/>
    <property type="match status" value="1"/>
</dbReference>
<evidence type="ECO:0000256" key="11">
    <source>
        <dbReference type="ARBA" id="ARBA00022967"/>
    </source>
</evidence>
<dbReference type="Gene3D" id="2.70.150.10">
    <property type="entry name" value="Calcium-transporting ATPase, cytoplasmic transduction domain A"/>
    <property type="match status" value="1"/>
</dbReference>
<keyword evidence="6 18" id="KW-0812">Transmembrane</keyword>
<feature type="domain" description="HMA" evidence="19">
    <location>
        <begin position="16"/>
        <end position="82"/>
    </location>
</feature>
<evidence type="ECO:0000256" key="18">
    <source>
        <dbReference type="RuleBase" id="RU362081"/>
    </source>
</evidence>
<comment type="catalytic activity">
    <reaction evidence="17">
        <text>Cu(+)(in) + ATP + H2O = Cu(+)(out) + ADP + phosphate + H(+)</text>
        <dbReference type="Rhea" id="RHEA:25792"/>
        <dbReference type="ChEBI" id="CHEBI:15377"/>
        <dbReference type="ChEBI" id="CHEBI:15378"/>
        <dbReference type="ChEBI" id="CHEBI:30616"/>
        <dbReference type="ChEBI" id="CHEBI:43474"/>
        <dbReference type="ChEBI" id="CHEBI:49552"/>
        <dbReference type="ChEBI" id="CHEBI:456216"/>
        <dbReference type="EC" id="7.2.2.8"/>
    </reaction>
</comment>
<evidence type="ECO:0000259" key="19">
    <source>
        <dbReference type="PROSITE" id="PS50846"/>
    </source>
</evidence>
<dbReference type="InterPro" id="IPR059000">
    <property type="entry name" value="ATPase_P-type_domA"/>
</dbReference>
<dbReference type="Pfam" id="PF00403">
    <property type="entry name" value="HMA"/>
    <property type="match status" value="1"/>
</dbReference>
<feature type="transmembrane region" description="Helical" evidence="18">
    <location>
        <begin position="352"/>
        <end position="374"/>
    </location>
</feature>
<dbReference type="InterPro" id="IPR018303">
    <property type="entry name" value="ATPase_P-typ_P_site"/>
</dbReference>
<evidence type="ECO:0000256" key="4">
    <source>
        <dbReference type="ARBA" id="ARBA00022448"/>
    </source>
</evidence>
<feature type="transmembrane region" description="Helical" evidence="18">
    <location>
        <begin position="131"/>
        <end position="151"/>
    </location>
</feature>
<keyword evidence="11" id="KW-1278">Translocase</keyword>
<feature type="non-terminal residue" evidence="20">
    <location>
        <position position="639"/>
    </location>
</feature>
<evidence type="ECO:0000256" key="7">
    <source>
        <dbReference type="ARBA" id="ARBA00022723"/>
    </source>
</evidence>
<protein>
    <recommendedName>
        <fullName evidence="3">P-type Cu(+) transporter</fullName>
        <ecNumber evidence="3">7.2.2.8</ecNumber>
    </recommendedName>
    <alternativeName>
        <fullName evidence="16">Cu(+)-exporting ATPase</fullName>
    </alternativeName>
</protein>
<dbReference type="InterPro" id="IPR027256">
    <property type="entry name" value="P-typ_ATPase_IB"/>
</dbReference>
<dbReference type="InterPro" id="IPR036412">
    <property type="entry name" value="HAD-like_sf"/>
</dbReference>
<dbReference type="InterPro" id="IPR023214">
    <property type="entry name" value="HAD_sf"/>
</dbReference>
<evidence type="ECO:0000256" key="8">
    <source>
        <dbReference type="ARBA" id="ARBA00022741"/>
    </source>
</evidence>
<dbReference type="AlphaFoldDB" id="A0A9D1VQC0"/>
<comment type="caution">
    <text evidence="20">The sequence shown here is derived from an EMBL/GenBank/DDBJ whole genome shotgun (WGS) entry which is preliminary data.</text>
</comment>
<keyword evidence="13" id="KW-0186">Copper</keyword>
<keyword evidence="8 18" id="KW-0547">Nucleotide-binding</keyword>
<keyword evidence="14" id="KW-0406">Ion transport</keyword>
<feature type="transmembrane region" description="Helical" evidence="18">
    <location>
        <begin position="108"/>
        <end position="125"/>
    </location>
</feature>
<evidence type="ECO:0000256" key="3">
    <source>
        <dbReference type="ARBA" id="ARBA00012517"/>
    </source>
</evidence>
<gene>
    <name evidence="20" type="ORF">H9982_00215</name>
</gene>
<dbReference type="NCBIfam" id="TIGR01525">
    <property type="entry name" value="ATPase-IB_hvy"/>
    <property type="match status" value="1"/>
</dbReference>
<feature type="transmembrane region" description="Helical" evidence="18">
    <location>
        <begin position="198"/>
        <end position="217"/>
    </location>
</feature>
<dbReference type="Gene3D" id="3.40.1110.10">
    <property type="entry name" value="Calcium-transporting ATPase, cytoplasmic domain N"/>
    <property type="match status" value="1"/>
</dbReference>
<dbReference type="GO" id="GO:0005524">
    <property type="term" value="F:ATP binding"/>
    <property type="evidence" value="ECO:0007669"/>
    <property type="project" value="UniProtKB-UniRule"/>
</dbReference>
<evidence type="ECO:0000256" key="16">
    <source>
        <dbReference type="ARBA" id="ARBA00033239"/>
    </source>
</evidence>
<dbReference type="PRINTS" id="PR00943">
    <property type="entry name" value="CUATPASE"/>
</dbReference>
<proteinExistence type="inferred from homology"/>
<evidence type="ECO:0000256" key="6">
    <source>
        <dbReference type="ARBA" id="ARBA00022692"/>
    </source>
</evidence>
<dbReference type="Gene3D" id="3.30.70.100">
    <property type="match status" value="1"/>
</dbReference>
<dbReference type="GO" id="GO:0060003">
    <property type="term" value="P:copper ion export"/>
    <property type="evidence" value="ECO:0007669"/>
    <property type="project" value="UniProtKB-ARBA"/>
</dbReference>
<reference evidence="20" key="1">
    <citation type="journal article" date="2021" name="PeerJ">
        <title>Extensive microbial diversity within the chicken gut microbiome revealed by metagenomics and culture.</title>
        <authorList>
            <person name="Gilroy R."/>
            <person name="Ravi A."/>
            <person name="Getino M."/>
            <person name="Pursley I."/>
            <person name="Horton D.L."/>
            <person name="Alikhan N.F."/>
            <person name="Baker D."/>
            <person name="Gharbi K."/>
            <person name="Hall N."/>
            <person name="Watson M."/>
            <person name="Adriaenssens E.M."/>
            <person name="Foster-Nyarko E."/>
            <person name="Jarju S."/>
            <person name="Secka A."/>
            <person name="Antonio M."/>
            <person name="Oren A."/>
            <person name="Chaudhuri R.R."/>
            <person name="La Ragione R."/>
            <person name="Hildebrand F."/>
            <person name="Pallen M.J."/>
        </authorList>
    </citation>
    <scope>NUCLEOTIDE SEQUENCE</scope>
    <source>
        <strain evidence="20">ChiHjej12B11-16260</strain>
    </source>
</reference>
<dbReference type="InterPro" id="IPR006121">
    <property type="entry name" value="HMA_dom"/>
</dbReference>
<dbReference type="PANTHER" id="PTHR43520:SF8">
    <property type="entry name" value="P-TYPE CU(+) TRANSPORTER"/>
    <property type="match status" value="1"/>
</dbReference>
<dbReference type="Pfam" id="PF00122">
    <property type="entry name" value="E1-E2_ATPase"/>
    <property type="match status" value="1"/>
</dbReference>
<evidence type="ECO:0000313" key="21">
    <source>
        <dbReference type="Proteomes" id="UP000824246"/>
    </source>
</evidence>
<dbReference type="SUPFAM" id="SSF56784">
    <property type="entry name" value="HAD-like"/>
    <property type="match status" value="1"/>
</dbReference>
<evidence type="ECO:0000256" key="12">
    <source>
        <dbReference type="ARBA" id="ARBA00022989"/>
    </source>
</evidence>
<dbReference type="EMBL" id="DXFB01000005">
    <property type="protein sequence ID" value="HIX44625.1"/>
    <property type="molecule type" value="Genomic_DNA"/>
</dbReference>
<sequence length="639" mass="67814">MTEKKQSVIEPAVSEVTSVYPVLNMACASCAAAVEQTLRQQPGVSDATVNLAAAQAHVTYDKKITSPRQLAQAVGEAGFVLVVDAPGDDASFVTEYHKQEARKWRNRMVGALAFFLPLMVLSMWMPDIPSLHYVLWALATPVLFVFGAGFYRGAWAQLKHRRVNMDTLVAVSTGVAYLFSVFNTLYPQFWIARGIAPHVYFEASAGIIAFVSIGKMLEERAKDKTNAAIAKLMGLQPRMVLRLMPDGSMCETPIASVSAGDKVVARPGERIAVDGTVESGDSYVDESMLSGEPMPVRKEAGAAVYAGTLNGKGSLVFVAEKVGAATLLSQIIRVVQEAQGSKAPVQKLVDKVAAVFVPAVMAIALLAFVLWMAIGGTAAFSQALLAFVTVLVIACPCALGLATPTAIAVGMGRAASEGILIKNADSLETAHRLTTVVLDKTGTLTEGHPAVVDSCWSEYAGKYASIWMAMESRSEHPIAEAVTAFLSGAAPSRISAFEALPGRGVSAEVEGVAYWTGNEALLEEQHIAIPDNLRQKALRWQQEANTVVWFASNRRALAAVAIADPLKPASSQAVARMKSIGLDVCMLTGDNAATAHVIADRVGIEQVEAGALPADKASFIARLQQEGKVVAMVGDGIND</sequence>